<name>A0A9R0QDV5_TRITD</name>
<dbReference type="EMBL" id="LT934111">
    <property type="protein sequence ID" value="VAH07489.1"/>
    <property type="molecule type" value="Genomic_DNA"/>
</dbReference>
<feature type="compositionally biased region" description="Acidic residues" evidence="1">
    <location>
        <begin position="225"/>
        <end position="247"/>
    </location>
</feature>
<evidence type="ECO:0000256" key="1">
    <source>
        <dbReference type="SAM" id="MobiDB-lite"/>
    </source>
</evidence>
<organism evidence="3 4">
    <name type="scientific">Triticum turgidum subsp. durum</name>
    <name type="common">Durum wheat</name>
    <name type="synonym">Triticum durum</name>
    <dbReference type="NCBI Taxonomy" id="4567"/>
    <lineage>
        <taxon>Eukaryota</taxon>
        <taxon>Viridiplantae</taxon>
        <taxon>Streptophyta</taxon>
        <taxon>Embryophyta</taxon>
        <taxon>Tracheophyta</taxon>
        <taxon>Spermatophyta</taxon>
        <taxon>Magnoliopsida</taxon>
        <taxon>Liliopsida</taxon>
        <taxon>Poales</taxon>
        <taxon>Poaceae</taxon>
        <taxon>BOP clade</taxon>
        <taxon>Pooideae</taxon>
        <taxon>Triticodae</taxon>
        <taxon>Triticeae</taxon>
        <taxon>Triticinae</taxon>
        <taxon>Triticum</taxon>
    </lineage>
</organism>
<reference evidence="3 4" key="1">
    <citation type="submission" date="2017-09" db="EMBL/GenBank/DDBJ databases">
        <authorList>
            <consortium name="International Durum Wheat Genome Sequencing Consortium (IDWGSC)"/>
            <person name="Milanesi L."/>
        </authorList>
    </citation>
    <scope>NUCLEOTIDE SEQUENCE [LARGE SCALE GENOMIC DNA]</scope>
    <source>
        <strain evidence="4">cv. Svevo</strain>
    </source>
</reference>
<dbReference type="AlphaFoldDB" id="A0A9R0QDV5"/>
<feature type="region of interest" description="Disordered" evidence="1">
    <location>
        <begin position="223"/>
        <end position="247"/>
    </location>
</feature>
<dbReference type="Gramene" id="TRITD1Av1G165140.1">
    <property type="protein sequence ID" value="TRITD1Av1G165140.1"/>
    <property type="gene ID" value="TRITD1Av1G165140"/>
</dbReference>
<keyword evidence="2" id="KW-0812">Transmembrane</keyword>
<dbReference type="OMA" id="MVCERQT"/>
<proteinExistence type="predicted"/>
<keyword evidence="2" id="KW-1133">Transmembrane helix</keyword>
<evidence type="ECO:0000313" key="3">
    <source>
        <dbReference type="EMBL" id="VAH07489.1"/>
    </source>
</evidence>
<sequence>MVCERQTVVGFKVLAPEERRDAANARPPPPPMLLRVPLRGHGELRGERQEGCNKRGDLLQPRCDGVLESAIIDAGTNHRRCYNRRPPVEKDTSTHTKSPNIAQVFLGGSYLGVETSERLEMSLLSPPPPPPPLLVTPYGSTGGGDSSVSIDPYVPLIVTLIIIAALMVASLVFANLCVKRWAFFNSSYATQSFVKQECGMCTREGTIDVAYPVMKGNVENVASEELVESDPPQNEEDDEDGSSEEGF</sequence>
<feature type="transmembrane region" description="Helical" evidence="2">
    <location>
        <begin position="153"/>
        <end position="178"/>
    </location>
</feature>
<gene>
    <name evidence="3" type="ORF">TRITD_1Av1G165140</name>
</gene>
<keyword evidence="4" id="KW-1185">Reference proteome</keyword>
<dbReference type="Proteomes" id="UP000324705">
    <property type="component" value="Chromosome 1A"/>
</dbReference>
<evidence type="ECO:0000256" key="2">
    <source>
        <dbReference type="SAM" id="Phobius"/>
    </source>
</evidence>
<accession>A0A9R0QDV5</accession>
<evidence type="ECO:0000313" key="4">
    <source>
        <dbReference type="Proteomes" id="UP000324705"/>
    </source>
</evidence>
<keyword evidence="2" id="KW-0472">Membrane</keyword>
<protein>
    <submittedName>
        <fullName evidence="3">Uncharacterized protein</fullName>
    </submittedName>
</protein>